<keyword evidence="3" id="KW-1185">Reference proteome</keyword>
<evidence type="ECO:0000313" key="2">
    <source>
        <dbReference type="EMBL" id="CAK6971712.1"/>
    </source>
</evidence>
<gene>
    <name evidence="2" type="ORF">FSCOSCO3_A029642</name>
</gene>
<reference evidence="2 3" key="1">
    <citation type="submission" date="2024-01" db="EMBL/GenBank/DDBJ databases">
        <authorList>
            <person name="Alioto T."/>
            <person name="Alioto T."/>
            <person name="Gomez Garrido J."/>
        </authorList>
    </citation>
    <scope>NUCLEOTIDE SEQUENCE [LARGE SCALE GENOMIC DNA]</scope>
</reference>
<evidence type="ECO:0000256" key="1">
    <source>
        <dbReference type="SAM" id="MobiDB-lite"/>
    </source>
</evidence>
<dbReference type="EMBL" id="CAWUFR010000184">
    <property type="protein sequence ID" value="CAK6971712.1"/>
    <property type="molecule type" value="Genomic_DNA"/>
</dbReference>
<dbReference type="SUPFAM" id="SSF56204">
    <property type="entry name" value="Hect, E3 ligase catalytic domain"/>
    <property type="match status" value="1"/>
</dbReference>
<comment type="caution">
    <text evidence="2">The sequence shown here is derived from an EMBL/GenBank/DDBJ whole genome shotgun (WGS) entry which is preliminary data.</text>
</comment>
<feature type="compositionally biased region" description="Low complexity" evidence="1">
    <location>
        <begin position="360"/>
        <end position="389"/>
    </location>
</feature>
<feature type="compositionally biased region" description="Low complexity" evidence="1">
    <location>
        <begin position="289"/>
        <end position="298"/>
    </location>
</feature>
<organism evidence="2 3">
    <name type="scientific">Scomber scombrus</name>
    <name type="common">Atlantic mackerel</name>
    <name type="synonym">Scomber vernalis</name>
    <dbReference type="NCBI Taxonomy" id="13677"/>
    <lineage>
        <taxon>Eukaryota</taxon>
        <taxon>Metazoa</taxon>
        <taxon>Chordata</taxon>
        <taxon>Craniata</taxon>
        <taxon>Vertebrata</taxon>
        <taxon>Euteleostomi</taxon>
        <taxon>Actinopterygii</taxon>
        <taxon>Neopterygii</taxon>
        <taxon>Teleostei</taxon>
        <taxon>Neoteleostei</taxon>
        <taxon>Acanthomorphata</taxon>
        <taxon>Pelagiaria</taxon>
        <taxon>Scombriformes</taxon>
        <taxon>Scombridae</taxon>
        <taxon>Scomber</taxon>
    </lineage>
</organism>
<feature type="compositionally biased region" description="Polar residues" evidence="1">
    <location>
        <begin position="390"/>
        <end position="448"/>
    </location>
</feature>
<dbReference type="InterPro" id="IPR035983">
    <property type="entry name" value="Hect_E3_ubiquitin_ligase"/>
</dbReference>
<feature type="region of interest" description="Disordered" evidence="1">
    <location>
        <begin position="360"/>
        <end position="448"/>
    </location>
</feature>
<accession>A0AAV1PIU4</accession>
<feature type="region of interest" description="Disordered" evidence="1">
    <location>
        <begin position="275"/>
        <end position="336"/>
    </location>
</feature>
<feature type="compositionally biased region" description="Polar residues" evidence="1">
    <location>
        <begin position="313"/>
        <end position="334"/>
    </location>
</feature>
<sequence>MGYRRLAWARVQLNSETQVTASEVLQVNRHGWLQAGSTPYRSSVTMDNFLSALRERGVPEENLTRMAEDKLANKYKMNTSKQRNWLEIDKDIVKFLGEEELSVYIPRYGDRVFAKNWKDLSSSEMGDREERKKKLINNLREKMKLPSTANRSINSKERLHGNKNAEKKTRKIELGWMNYQDSMYKQVRKPTGGGTRELVVSKEDTVSSILEKGKTLFFPNGESTKGKIEDFECMLSLIGSEKPLESSATIGSLYEQTNHKILRVYLCTKPKDCDSDLSDETTDMPPSPTTSSSSTSPVSPRPAKRRRYGSRHFSWSSTNTSTEATPASQAQPTIDLSDDDEVIVFGYTTNTQSVLSVSPPAQSVQSVRPPAQSVQSVQSTSTVSTERQSPSTVSTERQSPSTVSTERQSPSTVSTERQSTSTVSTERPSTSTVSTERQSPSTVSTEQASNSTVVSDFFANPENVVEKQVIVIRKTHCVEDMIQAFTNNNILDANILLKRVLERGEVEVGVGSGVTRDCLTDFWDVFYATKTCGTTYKIPLLHHKFKEREWAAVARILAFGWQKFKFFPVQLAPPFLTEALSLSSDSNLLEAFFNYISATEKDVLTEALSNFKGADMDELLSILSSHDCCVLPTEHNLQSLVEEIAHKEMVQEPAFIIKCWKPILGSIGQSISTAELKKILDDLKPKARNVTKCIKFPGRMSLDQQTTSNHLLRFVRERDEKELGLFLRYCTGSDLFLSKTIKVTFTVEQSQYARAPLAHTCSCSLELASDYKDYTDFRTEFISVLKSGVWVMDLA</sequence>
<protein>
    <submittedName>
        <fullName evidence="2">Uncharacterized protein si:ch73-30l9.1</fullName>
    </submittedName>
</protein>
<evidence type="ECO:0000313" key="3">
    <source>
        <dbReference type="Proteomes" id="UP001314229"/>
    </source>
</evidence>
<dbReference type="AlphaFoldDB" id="A0AAV1PIU4"/>
<dbReference type="Gene3D" id="3.30.2410.10">
    <property type="entry name" value="Hect, E3 ligase catalytic domain"/>
    <property type="match status" value="1"/>
</dbReference>
<dbReference type="Proteomes" id="UP001314229">
    <property type="component" value="Unassembled WGS sequence"/>
</dbReference>
<name>A0AAV1PIU4_SCOSC</name>
<proteinExistence type="predicted"/>
<dbReference type="GO" id="GO:0004842">
    <property type="term" value="F:ubiquitin-protein transferase activity"/>
    <property type="evidence" value="ECO:0007669"/>
    <property type="project" value="InterPro"/>
</dbReference>